<protein>
    <recommendedName>
        <fullName evidence="13">Glutamate receptor</fullName>
    </recommendedName>
</protein>
<dbReference type="GO" id="GO:0016020">
    <property type="term" value="C:membrane"/>
    <property type="evidence" value="ECO:0007669"/>
    <property type="project" value="UniProtKB-SubCell"/>
</dbReference>
<evidence type="ECO:0000313" key="19">
    <source>
        <dbReference type="Proteomes" id="UP001161247"/>
    </source>
</evidence>
<evidence type="ECO:0000256" key="1">
    <source>
        <dbReference type="ARBA" id="ARBA00004141"/>
    </source>
</evidence>
<organism evidence="18 19">
    <name type="scientific">Oldenlandia corymbosa var. corymbosa</name>
    <dbReference type="NCBI Taxonomy" id="529605"/>
    <lineage>
        <taxon>Eukaryota</taxon>
        <taxon>Viridiplantae</taxon>
        <taxon>Streptophyta</taxon>
        <taxon>Embryophyta</taxon>
        <taxon>Tracheophyta</taxon>
        <taxon>Spermatophyta</taxon>
        <taxon>Magnoliopsida</taxon>
        <taxon>eudicotyledons</taxon>
        <taxon>Gunneridae</taxon>
        <taxon>Pentapetalae</taxon>
        <taxon>asterids</taxon>
        <taxon>lamiids</taxon>
        <taxon>Gentianales</taxon>
        <taxon>Rubiaceae</taxon>
        <taxon>Rubioideae</taxon>
        <taxon>Spermacoceae</taxon>
        <taxon>Hedyotis-Oldenlandia complex</taxon>
        <taxon>Oldenlandia</taxon>
    </lineage>
</organism>
<gene>
    <name evidence="18" type="ORF">OLC1_LOCUS8848</name>
</gene>
<dbReference type="FunFam" id="3.40.190.10:FF:000103">
    <property type="entry name" value="Glutamate receptor"/>
    <property type="match status" value="1"/>
</dbReference>
<evidence type="ECO:0000256" key="9">
    <source>
        <dbReference type="ARBA" id="ARBA00023170"/>
    </source>
</evidence>
<reference evidence="18" key="1">
    <citation type="submission" date="2023-03" db="EMBL/GenBank/DDBJ databases">
        <authorList>
            <person name="Julca I."/>
        </authorList>
    </citation>
    <scope>NUCLEOTIDE SEQUENCE</scope>
</reference>
<name>A0AAV1CU22_OLDCO</name>
<evidence type="ECO:0000256" key="5">
    <source>
        <dbReference type="ARBA" id="ARBA00022729"/>
    </source>
</evidence>
<dbReference type="CDD" id="cd19990">
    <property type="entry name" value="PBP1_GABAb_receptor_plant"/>
    <property type="match status" value="1"/>
</dbReference>
<feature type="transmembrane region" description="Helical" evidence="15">
    <location>
        <begin position="666"/>
        <end position="684"/>
    </location>
</feature>
<accession>A0AAV1CU22</accession>
<comment type="subcellular location">
    <subcellularLocation>
        <location evidence="1">Membrane</location>
        <topology evidence="1">Multi-pass membrane protein</topology>
    </subcellularLocation>
</comment>
<dbReference type="EMBL" id="OX459120">
    <property type="protein sequence ID" value="CAI9098693.1"/>
    <property type="molecule type" value="Genomic_DNA"/>
</dbReference>
<keyword evidence="5 16" id="KW-0732">Signal</keyword>
<feature type="chain" id="PRO_5043695906" description="Glutamate receptor" evidence="16">
    <location>
        <begin position="34"/>
        <end position="950"/>
    </location>
</feature>
<evidence type="ECO:0000256" key="11">
    <source>
        <dbReference type="ARBA" id="ARBA00023286"/>
    </source>
</evidence>
<keyword evidence="8 13" id="KW-0472">Membrane</keyword>
<keyword evidence="6 15" id="KW-1133">Transmembrane helix</keyword>
<keyword evidence="3 13" id="KW-0813">Transport</keyword>
<dbReference type="SMART" id="SM00079">
    <property type="entry name" value="PBPe"/>
    <property type="match status" value="1"/>
</dbReference>
<dbReference type="InterPro" id="IPR001828">
    <property type="entry name" value="ANF_lig-bd_rcpt"/>
</dbReference>
<dbReference type="GO" id="GO:0015276">
    <property type="term" value="F:ligand-gated monoatomic ion channel activity"/>
    <property type="evidence" value="ECO:0007669"/>
    <property type="project" value="InterPro"/>
</dbReference>
<evidence type="ECO:0000256" key="7">
    <source>
        <dbReference type="ARBA" id="ARBA00023065"/>
    </source>
</evidence>
<dbReference type="InterPro" id="IPR028082">
    <property type="entry name" value="Peripla_BP_I"/>
</dbReference>
<dbReference type="InterPro" id="IPR017103">
    <property type="entry name" value="Iontropic_Glu_rcpt_pln"/>
</dbReference>
<evidence type="ECO:0000259" key="17">
    <source>
        <dbReference type="SMART" id="SM00079"/>
    </source>
</evidence>
<dbReference type="InterPro" id="IPR044440">
    <property type="entry name" value="GABAb_receptor_plant_PBP1"/>
</dbReference>
<dbReference type="InterPro" id="IPR019594">
    <property type="entry name" value="Glu/Gly-bd"/>
</dbReference>
<evidence type="ECO:0000256" key="15">
    <source>
        <dbReference type="SAM" id="Phobius"/>
    </source>
</evidence>
<dbReference type="InterPro" id="IPR001320">
    <property type="entry name" value="Iontro_rcpt_C"/>
</dbReference>
<evidence type="ECO:0000256" key="6">
    <source>
        <dbReference type="ARBA" id="ARBA00022989"/>
    </source>
</evidence>
<evidence type="ECO:0000256" key="16">
    <source>
        <dbReference type="SAM" id="SignalP"/>
    </source>
</evidence>
<proteinExistence type="inferred from homology"/>
<dbReference type="CDD" id="cd13686">
    <property type="entry name" value="GluR_Plant"/>
    <property type="match status" value="1"/>
</dbReference>
<evidence type="ECO:0000256" key="14">
    <source>
        <dbReference type="SAM" id="MobiDB-lite"/>
    </source>
</evidence>
<dbReference type="Gene3D" id="3.40.50.2300">
    <property type="match status" value="2"/>
</dbReference>
<feature type="domain" description="Ionotropic glutamate receptor C-terminal" evidence="17">
    <location>
        <begin position="478"/>
        <end position="820"/>
    </location>
</feature>
<keyword evidence="19" id="KW-1185">Reference proteome</keyword>
<dbReference type="Proteomes" id="UP001161247">
    <property type="component" value="Chromosome 3"/>
</dbReference>
<dbReference type="PANTHER" id="PTHR34836:SF7">
    <property type="entry name" value="RECEPTOR LIGAND BINDING REGION DOMAIN-CONTAINING PROTEIN"/>
    <property type="match status" value="1"/>
</dbReference>
<feature type="compositionally biased region" description="Basic and acidic residues" evidence="14">
    <location>
        <begin position="901"/>
        <end position="914"/>
    </location>
</feature>
<feature type="compositionally biased region" description="Polar residues" evidence="14">
    <location>
        <begin position="925"/>
        <end position="950"/>
    </location>
</feature>
<keyword evidence="12 13" id="KW-0407">Ion channel</keyword>
<dbReference type="Gene3D" id="1.10.287.70">
    <property type="match status" value="1"/>
</dbReference>
<sequence length="950" mass="105966">MITNLFMMLSIKSACSLAYLVLLLLWNVGAASAAATGDGSNQTAAPTYTSVHIGLILDSASHMDAMVDSCISMAISDFYIAHPDYQTRLIRHRKDAQEELEVASAAIELMKNEEVHSILGPQMFTQNKFVAELGGKAHVPVVSFTARSQSVSYQQSPYVVRTTPDDSNQARALSSICKGFGWLAAVILYEDSDYGSQFLGKLTKVFQDDEIQLAYTAPISTAAEDRHIMKELKKLVTLQTRVFLVHMNANLGSRLFRLAKVAGMISEGYAWLITDSIGSFMSSVDDASDSMEGVIGLRPYVPKSQNLDNFRVRWKKNMLLMNPDSAKNPAAELNVYGLWAYDTVWALAMAAEKIRPVNPSFFKANDENKNGSDISNLGHSQLGPKLLNELQNISLEGLAGEFRMINGQLATSALEIFNVFETGERPIGYWTPDRGIMRTLSAKGKPTYSTSTNELKSILWPGDSTKKPKGWAIPPTGILKIGVPKKYGFMEFVNVSNDPQTNKTKVTGFSIAIFCSVLQQLPFQIDYEFIPFVNKSEFSNGSYNDLLYGIPNKTFDMVVGDTTILADRAKYVDFTLPYSETGTVMVVKNRKGRDIWIFVKPFRWDLWLLIFSTCIFISIVLRILEHRANSSLDASVPKRRKLGLSFPIASLAFPERDLMANKWSRFVMVIWLLMSFIVMQSYTANLSAMLTVDQLDFRFSNDDYIGVQMDTFVKDFVIKRLNIAPSRIREYGTIEDYHDAMTKGSRNGGIDAIFDEIPYMKLFLDRYSSEYKIVGPSYRTDGFGFAFPLNSSLVVHFSRAILAVTESENMTALQQQYLGSKLSSSSDTQINSISSESPKLTAYDFGGLFIIIGSAMIFALFCSETSVGRRLTNVVAYYSQKSFFFLSFRRNDDLRVNSIVHPEDENGDLSHDNEVQGAENEIDDQQGNPTNEVQLSEVGNTSATEGPTSQ</sequence>
<evidence type="ECO:0000256" key="13">
    <source>
        <dbReference type="PIRNR" id="PIRNR037090"/>
    </source>
</evidence>
<feature type="transmembrane region" description="Helical" evidence="15">
    <location>
        <begin position="606"/>
        <end position="624"/>
    </location>
</feature>
<evidence type="ECO:0000256" key="2">
    <source>
        <dbReference type="ARBA" id="ARBA00008685"/>
    </source>
</evidence>
<dbReference type="Gene3D" id="3.40.190.10">
    <property type="entry name" value="Periplasmic binding protein-like II"/>
    <property type="match status" value="1"/>
</dbReference>
<dbReference type="SUPFAM" id="SSF53850">
    <property type="entry name" value="Periplasmic binding protein-like II"/>
    <property type="match status" value="1"/>
</dbReference>
<keyword evidence="7 13" id="KW-0406">Ion transport</keyword>
<evidence type="ECO:0000256" key="12">
    <source>
        <dbReference type="ARBA" id="ARBA00023303"/>
    </source>
</evidence>
<keyword evidence="4 15" id="KW-0812">Transmembrane</keyword>
<feature type="signal peptide" evidence="16">
    <location>
        <begin position="1"/>
        <end position="33"/>
    </location>
</feature>
<evidence type="ECO:0000256" key="8">
    <source>
        <dbReference type="ARBA" id="ARBA00023136"/>
    </source>
</evidence>
<keyword evidence="10" id="KW-0325">Glycoprotein</keyword>
<evidence type="ECO:0000256" key="4">
    <source>
        <dbReference type="ARBA" id="ARBA00022692"/>
    </source>
</evidence>
<keyword evidence="11 13" id="KW-1071">Ligand-gated ion channel</keyword>
<dbReference type="PIRSF" id="PIRSF037090">
    <property type="entry name" value="Iontro_Glu-like_rcpt_pln"/>
    <property type="match status" value="1"/>
</dbReference>
<comment type="function">
    <text evidence="13">Glutamate-gated receptor that probably acts as non-selective cation channel.</text>
</comment>
<feature type="transmembrane region" description="Helical" evidence="15">
    <location>
        <begin position="840"/>
        <end position="861"/>
    </location>
</feature>
<keyword evidence="9 13" id="KW-0675">Receptor</keyword>
<dbReference type="Pfam" id="PF10613">
    <property type="entry name" value="Lig_chan-Glu_bd"/>
    <property type="match status" value="1"/>
</dbReference>
<dbReference type="InterPro" id="IPR015683">
    <property type="entry name" value="Ionotropic_Glu_rcpt"/>
</dbReference>
<comment type="similarity">
    <text evidence="2 13">Belongs to the glutamate-gated ion channel (TC 1.A.10.1) family.</text>
</comment>
<evidence type="ECO:0000256" key="3">
    <source>
        <dbReference type="ARBA" id="ARBA00022448"/>
    </source>
</evidence>
<dbReference type="Pfam" id="PF01094">
    <property type="entry name" value="ANF_receptor"/>
    <property type="match status" value="1"/>
</dbReference>
<dbReference type="FunFam" id="3.40.50.2300:FF:000188">
    <property type="entry name" value="Glutamate receptor"/>
    <property type="match status" value="1"/>
</dbReference>
<dbReference type="PANTHER" id="PTHR34836">
    <property type="entry name" value="OS06G0188250 PROTEIN"/>
    <property type="match status" value="1"/>
</dbReference>
<dbReference type="Pfam" id="PF00060">
    <property type="entry name" value="Lig_chan"/>
    <property type="match status" value="1"/>
</dbReference>
<evidence type="ECO:0000256" key="10">
    <source>
        <dbReference type="ARBA" id="ARBA00023180"/>
    </source>
</evidence>
<dbReference type="SUPFAM" id="SSF53822">
    <property type="entry name" value="Periplasmic binding protein-like I"/>
    <property type="match status" value="1"/>
</dbReference>
<evidence type="ECO:0000313" key="18">
    <source>
        <dbReference type="EMBL" id="CAI9098693.1"/>
    </source>
</evidence>
<feature type="region of interest" description="Disordered" evidence="14">
    <location>
        <begin position="901"/>
        <end position="950"/>
    </location>
</feature>
<dbReference type="AlphaFoldDB" id="A0AAV1CU22"/>